<evidence type="ECO:0000313" key="2">
    <source>
        <dbReference type="Proteomes" id="UP000054561"/>
    </source>
</evidence>
<keyword evidence="2" id="KW-1185">Reference proteome</keyword>
<sequence>MSFLLTVKRYSKILNWKHDTYYASLMNKYVYFDEFMRFCNDNKDQFSKRDIIASLTYIHHMKKVDLLSPIFNSYNDFICSNINIFRTNISTLVHRYAILGHTKSLLFIYENVLKNNIINYDNKSISLIAWSYAKNNFYLSDLFIEINKILRACIKTMTLHELSLIAWAYSKINRLPPLEMVCLKNRVYQLLNSLDEELNAAAKNNTTEGDYINGQSVNIKEKGTECESLECAENESQVKGNHAYYDSAKDYFNEWNGRNEMEQHEHNLENTYEDNDENKIDIHGCRKNLSQDICMIMKSYAIMNRTDPFFFFFLFNFIVKNIKNNKMMITAQGITSIWVCLREYDIKNKNVIEYALELSRFLRLDHTVNSSMMHEIVTSIHKLKIKDRRILYHLFYHLKRKCINMHVQHLYDIIINLQEMKINDDDLWKQFGVAIQKKAIDLELTQIKKLHNIFTTNGKGNDRILGVLDTFIQIKEDINAYGPI</sequence>
<dbReference type="AlphaFoldDB" id="A0A0D9QKT5"/>
<organism evidence="1 2">
    <name type="scientific">Plasmodium fragile</name>
    <dbReference type="NCBI Taxonomy" id="5857"/>
    <lineage>
        <taxon>Eukaryota</taxon>
        <taxon>Sar</taxon>
        <taxon>Alveolata</taxon>
        <taxon>Apicomplexa</taxon>
        <taxon>Aconoidasida</taxon>
        <taxon>Haemosporida</taxon>
        <taxon>Plasmodiidae</taxon>
        <taxon>Plasmodium</taxon>
        <taxon>Plasmodium (Plasmodium)</taxon>
    </lineage>
</organism>
<accession>A0A0D9QKT5</accession>
<dbReference type="OrthoDB" id="436833at2759"/>
<dbReference type="EMBL" id="KQ001671">
    <property type="protein sequence ID" value="KJP87660.1"/>
    <property type="molecule type" value="Genomic_DNA"/>
</dbReference>
<proteinExistence type="predicted"/>
<dbReference type="GeneID" id="24268002"/>
<dbReference type="RefSeq" id="XP_012335736.1">
    <property type="nucleotide sequence ID" value="XM_012480313.1"/>
</dbReference>
<reference evidence="1 2" key="1">
    <citation type="submission" date="2014-03" db="EMBL/GenBank/DDBJ databases">
        <title>The Genome Sequence of Plasmodium fragile nilgiri.</title>
        <authorList>
            <consortium name="The Broad Institute Genomics Platform"/>
            <consortium name="The Broad Institute Genome Sequencing Center for Infectious Disease"/>
            <person name="Neafsey D."/>
            <person name="Duraisingh M."/>
            <person name="Young S.K."/>
            <person name="Zeng Q."/>
            <person name="Gargeya S."/>
            <person name="Abouelleil A."/>
            <person name="Alvarado L."/>
            <person name="Chapman S.B."/>
            <person name="Gainer-Dewar J."/>
            <person name="Goldberg J."/>
            <person name="Griggs A."/>
            <person name="Gujja S."/>
            <person name="Hansen M."/>
            <person name="Howarth C."/>
            <person name="Imamovic A."/>
            <person name="Larimer J."/>
            <person name="Pearson M."/>
            <person name="Poon T.W."/>
            <person name="Priest M."/>
            <person name="Roberts A."/>
            <person name="Saif S."/>
            <person name="Shea T."/>
            <person name="Sykes S."/>
            <person name="Wortman J."/>
            <person name="Nusbaum C."/>
            <person name="Birren B."/>
        </authorList>
    </citation>
    <scope>NUCLEOTIDE SEQUENCE [LARGE SCALE GENOMIC DNA]</scope>
    <source>
        <strain evidence="2">nilgiri</strain>
    </source>
</reference>
<dbReference type="VEuPathDB" id="PlasmoDB:AK88_02688"/>
<protein>
    <submittedName>
        <fullName evidence="1">Uncharacterized protein</fullName>
    </submittedName>
</protein>
<evidence type="ECO:0000313" key="1">
    <source>
        <dbReference type="EMBL" id="KJP87660.1"/>
    </source>
</evidence>
<name>A0A0D9QKT5_PLAFR</name>
<dbReference type="Proteomes" id="UP000054561">
    <property type="component" value="Unassembled WGS sequence"/>
</dbReference>
<gene>
    <name evidence="1" type="ORF">AK88_02688</name>
</gene>
<dbReference type="OMA" id="IMKSYAI"/>